<dbReference type="GO" id="GO:0005576">
    <property type="term" value="C:extracellular region"/>
    <property type="evidence" value="ECO:0007669"/>
    <property type="project" value="UniProtKB-SubCell"/>
</dbReference>
<evidence type="ECO:0000313" key="9">
    <source>
        <dbReference type="Proteomes" id="UP000694403"/>
    </source>
</evidence>
<evidence type="ECO:0000313" key="8">
    <source>
        <dbReference type="Ensembl" id="ENSCSRP00000025418.1"/>
    </source>
</evidence>
<comment type="subcellular location">
    <subcellularLocation>
        <location evidence="1">Secreted</location>
    </subcellularLocation>
</comment>
<dbReference type="Proteomes" id="UP000694403">
    <property type="component" value="Unplaced"/>
</dbReference>
<evidence type="ECO:0000256" key="3">
    <source>
        <dbReference type="ARBA" id="ARBA00022529"/>
    </source>
</evidence>
<dbReference type="SUPFAM" id="SSF57392">
    <property type="entry name" value="Defensin-like"/>
    <property type="match status" value="1"/>
</dbReference>
<evidence type="ECO:0000259" key="7">
    <source>
        <dbReference type="Pfam" id="PF00711"/>
    </source>
</evidence>
<feature type="domain" description="Beta-defensin-like" evidence="7">
    <location>
        <begin position="27"/>
        <end position="60"/>
    </location>
</feature>
<dbReference type="Pfam" id="PF00711">
    <property type="entry name" value="Defensin_beta"/>
    <property type="match status" value="1"/>
</dbReference>
<dbReference type="Gene3D" id="3.10.360.10">
    <property type="entry name" value="Antimicrobial Peptide, Beta-defensin 2, Chain A"/>
    <property type="match status" value="1"/>
</dbReference>
<dbReference type="FunFam" id="3.10.360.10:FF:000001">
    <property type="entry name" value="Beta-defensin 1"/>
    <property type="match status" value="1"/>
</dbReference>
<sequence>ARVLGYLFARISLFLHVQYRNAHGSEASCRRIGGLCLMGKCIQAEHQVGYCFTPVIPCCKSLPVRT</sequence>
<keyword evidence="9" id="KW-1185">Reference proteome</keyword>
<dbReference type="Ensembl" id="ENSCSRT00000026490.1">
    <property type="protein sequence ID" value="ENSCSRP00000025418.1"/>
    <property type="gene ID" value="ENSCSRG00000019015.1"/>
</dbReference>
<keyword evidence="2" id="KW-0964">Secreted</keyword>
<accession>A0A8C3T7L9</accession>
<dbReference type="GO" id="GO:0042742">
    <property type="term" value="P:defense response to bacterium"/>
    <property type="evidence" value="ECO:0007669"/>
    <property type="project" value="UniProtKB-KW"/>
</dbReference>
<evidence type="ECO:0000256" key="5">
    <source>
        <dbReference type="ARBA" id="ARBA00023022"/>
    </source>
</evidence>
<evidence type="ECO:0000256" key="2">
    <source>
        <dbReference type="ARBA" id="ARBA00022525"/>
    </source>
</evidence>
<name>A0A8C3T7L9_CHESE</name>
<dbReference type="AlphaFoldDB" id="A0A8C3T7L9"/>
<proteinExistence type="predicted"/>
<keyword evidence="4" id="KW-0211">Defensin</keyword>
<keyword evidence="5" id="KW-0044">Antibiotic</keyword>
<dbReference type="InterPro" id="IPR001855">
    <property type="entry name" value="Defensin_beta-like"/>
</dbReference>
<protein>
    <recommendedName>
        <fullName evidence="7">Beta-defensin-like domain-containing protein</fullName>
    </recommendedName>
</protein>
<evidence type="ECO:0000256" key="4">
    <source>
        <dbReference type="ARBA" id="ARBA00022940"/>
    </source>
</evidence>
<reference evidence="8" key="1">
    <citation type="submission" date="2025-08" db="UniProtKB">
        <authorList>
            <consortium name="Ensembl"/>
        </authorList>
    </citation>
    <scope>IDENTIFICATION</scope>
</reference>
<keyword evidence="3" id="KW-0929">Antimicrobial</keyword>
<evidence type="ECO:0000256" key="1">
    <source>
        <dbReference type="ARBA" id="ARBA00004613"/>
    </source>
</evidence>
<reference evidence="8" key="2">
    <citation type="submission" date="2025-09" db="UniProtKB">
        <authorList>
            <consortium name="Ensembl"/>
        </authorList>
    </citation>
    <scope>IDENTIFICATION</scope>
</reference>
<organism evidence="8 9">
    <name type="scientific">Chelydra serpentina</name>
    <name type="common">Snapping turtle</name>
    <name type="synonym">Testudo serpentina</name>
    <dbReference type="NCBI Taxonomy" id="8475"/>
    <lineage>
        <taxon>Eukaryota</taxon>
        <taxon>Metazoa</taxon>
        <taxon>Chordata</taxon>
        <taxon>Craniata</taxon>
        <taxon>Vertebrata</taxon>
        <taxon>Euteleostomi</taxon>
        <taxon>Archelosauria</taxon>
        <taxon>Testudinata</taxon>
        <taxon>Testudines</taxon>
        <taxon>Cryptodira</taxon>
        <taxon>Durocryptodira</taxon>
        <taxon>Americhelydia</taxon>
        <taxon>Chelydroidea</taxon>
        <taxon>Chelydridae</taxon>
        <taxon>Chelydra</taxon>
    </lineage>
</organism>
<keyword evidence="6" id="KW-1015">Disulfide bond</keyword>
<evidence type="ECO:0000256" key="6">
    <source>
        <dbReference type="ARBA" id="ARBA00023157"/>
    </source>
</evidence>